<evidence type="ECO:0000313" key="3">
    <source>
        <dbReference type="EMBL" id="CAF2104387.1"/>
    </source>
</evidence>
<dbReference type="EMBL" id="CAJOBI010000246">
    <property type="protein sequence ID" value="CAF3807939.1"/>
    <property type="molecule type" value="Genomic_DNA"/>
</dbReference>
<organism evidence="3 7">
    <name type="scientific">Rotaria magnacalcarata</name>
    <dbReference type="NCBI Taxonomy" id="392030"/>
    <lineage>
        <taxon>Eukaryota</taxon>
        <taxon>Metazoa</taxon>
        <taxon>Spiralia</taxon>
        <taxon>Gnathifera</taxon>
        <taxon>Rotifera</taxon>
        <taxon>Eurotatoria</taxon>
        <taxon>Bdelloidea</taxon>
        <taxon>Philodinida</taxon>
        <taxon>Philodinidae</taxon>
        <taxon>Rotaria</taxon>
    </lineage>
</organism>
<dbReference type="Proteomes" id="UP000663855">
    <property type="component" value="Unassembled WGS sequence"/>
</dbReference>
<dbReference type="Proteomes" id="UP000681967">
    <property type="component" value="Unassembled WGS sequence"/>
</dbReference>
<keyword evidence="1" id="KW-1133">Transmembrane helix</keyword>
<comment type="caution">
    <text evidence="3">The sequence shown here is derived from an EMBL/GenBank/DDBJ whole genome shotgun (WGS) entry which is preliminary data.</text>
</comment>
<sequence length="649" mass="75325">MDIKKKQNIEKQHISIFLMMMTLHKIVYLLLCICIYYTNASPPIEQVMDKLIKIISEEQVLKPAEYKFPQWEKKLGLYRSEVRLNFFGEPVQAELRKNKYINVFDNNMFATGWIASVLLETNMYGRAPKTIDNEHLSLAVDAIETFHDHNQNESSVPLMTFWSQTYNQTTNAWESTPDNLRDLIADLDDNLERLEDILKVLGIKNIAQLIDRIRSTSEGLKNAFEIPPDFDDTYLNIGLGVQLKLLQDKYPSLYFRWLQTNSNMKKIIDLTLRYSYRPSSPYLDQNTIDPRTYFWMRDFIRDNPQAIIVTTWAQNITEVRTAAQKCIRMPFNLNNVDVTVGANVVYGITSAIMYDLLDFKDYFNQDMQTLYLSTASLIAWSIKNSMKNRPDLAQVYYPSHYNFLWYGSRTLFILELARHQQKVVPDVFNRVYSLLSDTYRSDVVKFFQDNVRSDKSSYDDFLGVNDTNIFGKSEPTGEDRIFSTAQTVNILIASFTYLDGNTGKLKWITDGPQIDTIKIMVNNSISWLLDNIFKYQPFNCFFSGSVKGFNQLPFWYPANFYQYLNGTTLDPDHFDTKTQSLVDSIVGVSGYIDETSYERMISEKHFNISTPTTFNGYNSPGAEFPFWSSQPYTHSVTLLALAQYNNLDK</sequence>
<evidence type="ECO:0000313" key="5">
    <source>
        <dbReference type="EMBL" id="CAF3792486.1"/>
    </source>
</evidence>
<reference evidence="3" key="1">
    <citation type="submission" date="2021-02" db="EMBL/GenBank/DDBJ databases">
        <authorList>
            <person name="Nowell W R."/>
        </authorList>
    </citation>
    <scope>NUCLEOTIDE SEQUENCE</scope>
</reference>
<evidence type="ECO:0000313" key="7">
    <source>
        <dbReference type="Proteomes" id="UP000663824"/>
    </source>
</evidence>
<dbReference type="Proteomes" id="UP000676336">
    <property type="component" value="Unassembled WGS sequence"/>
</dbReference>
<accession>A0A816U595</accession>
<gene>
    <name evidence="4" type="ORF">BYL167_LOCUS691</name>
    <name evidence="2" type="ORF">CJN711_LOCUS35092</name>
    <name evidence="5" type="ORF">GIL414_LOCUS625</name>
    <name evidence="3" type="ORF">MBJ925_LOCUS22956</name>
    <name evidence="6" type="ORF">SMN809_LOCUS1557</name>
</gene>
<dbReference type="Proteomes" id="UP000681720">
    <property type="component" value="Unassembled WGS sequence"/>
</dbReference>
<dbReference type="Proteomes" id="UP000663824">
    <property type="component" value="Unassembled WGS sequence"/>
</dbReference>
<protein>
    <submittedName>
        <fullName evidence="3">Uncharacterized protein</fullName>
    </submittedName>
</protein>
<name>A0A816U595_9BILA</name>
<keyword evidence="1" id="KW-0812">Transmembrane</keyword>
<evidence type="ECO:0000313" key="2">
    <source>
        <dbReference type="EMBL" id="CAF1600305.1"/>
    </source>
</evidence>
<dbReference type="EMBL" id="CAJNRE010011719">
    <property type="protein sequence ID" value="CAF2104387.1"/>
    <property type="molecule type" value="Genomic_DNA"/>
</dbReference>
<evidence type="ECO:0000256" key="1">
    <source>
        <dbReference type="SAM" id="Phobius"/>
    </source>
</evidence>
<dbReference type="EMBL" id="CAJNOV010017128">
    <property type="protein sequence ID" value="CAF1600305.1"/>
    <property type="molecule type" value="Genomic_DNA"/>
</dbReference>
<dbReference type="AlphaFoldDB" id="A0A816U595"/>
<evidence type="ECO:0000313" key="6">
    <source>
        <dbReference type="EMBL" id="CAF3807939.1"/>
    </source>
</evidence>
<evidence type="ECO:0000313" key="4">
    <source>
        <dbReference type="EMBL" id="CAF3757853.1"/>
    </source>
</evidence>
<keyword evidence="1" id="KW-0472">Membrane</keyword>
<feature type="transmembrane region" description="Helical" evidence="1">
    <location>
        <begin position="14"/>
        <end position="38"/>
    </location>
</feature>
<dbReference type="EMBL" id="CAJOBJ010000078">
    <property type="protein sequence ID" value="CAF3792486.1"/>
    <property type="molecule type" value="Genomic_DNA"/>
</dbReference>
<dbReference type="EMBL" id="CAJOBH010000081">
    <property type="protein sequence ID" value="CAF3757853.1"/>
    <property type="molecule type" value="Genomic_DNA"/>
</dbReference>
<proteinExistence type="predicted"/>